<dbReference type="GO" id="GO:0003886">
    <property type="term" value="F:DNA (cytosine-5-)-methyltransferase activity"/>
    <property type="evidence" value="ECO:0007669"/>
    <property type="project" value="UniProtKB-EC"/>
</dbReference>
<evidence type="ECO:0000313" key="9">
    <source>
        <dbReference type="EMBL" id="PTR18199.1"/>
    </source>
</evidence>
<dbReference type="GO" id="GO:0009307">
    <property type="term" value="P:DNA restriction-modification system"/>
    <property type="evidence" value="ECO:0007669"/>
    <property type="project" value="UniProtKB-KW"/>
</dbReference>
<dbReference type="InterPro" id="IPR050390">
    <property type="entry name" value="C5-Methyltransferase"/>
</dbReference>
<evidence type="ECO:0000256" key="8">
    <source>
        <dbReference type="RuleBase" id="RU000417"/>
    </source>
</evidence>
<dbReference type="PROSITE" id="PS51679">
    <property type="entry name" value="SAM_MT_C5"/>
    <property type="match status" value="1"/>
</dbReference>
<evidence type="ECO:0000256" key="6">
    <source>
        <dbReference type="PROSITE-ProRule" id="PRU01016"/>
    </source>
</evidence>
<feature type="active site" evidence="6">
    <location>
        <position position="74"/>
    </location>
</feature>
<keyword evidence="4" id="KW-0680">Restriction system</keyword>
<dbReference type="SUPFAM" id="SSF53335">
    <property type="entry name" value="S-adenosyl-L-methionine-dependent methyltransferases"/>
    <property type="match status" value="1"/>
</dbReference>
<dbReference type="AlphaFoldDB" id="A0A2T5K737"/>
<sequence length="325" mass="34704">MLTILDLFSGAGGLSLGFHAAGYKTVAAVEVAPDACATYRAAFPDVEMLEKDIKTIDFTKYSGDVDVVIGGPPCQPFSTGGKRMGAKDLRDMLPEFVRVVLQVRPKAFLMENVAGLAGARHAPYLREVFQPLFNLYDIEGPRLVNAADYGVPQKRKRILMTGIRKGEGGEFCLPDAGEHVPVSEVVGPNAIGTPNRSKVVYAKTPDLRPSPYDGQMFNGGGRPLNMNAPAHTILASCGGNKTPFIDIGTHVPGYHQHLMKGGKPRVGDLPDARRLTPEECAAIQTFPADHPFQGARSSIYTQVGNAVPPKLAHVAAVAMAEALGC</sequence>
<evidence type="ECO:0000256" key="2">
    <source>
        <dbReference type="ARBA" id="ARBA00022679"/>
    </source>
</evidence>
<dbReference type="Gene3D" id="3.90.120.10">
    <property type="entry name" value="DNA Methylase, subunit A, domain 2"/>
    <property type="match status" value="1"/>
</dbReference>
<dbReference type="InterPro" id="IPR001525">
    <property type="entry name" value="C5_MeTfrase"/>
</dbReference>
<evidence type="ECO:0000256" key="3">
    <source>
        <dbReference type="ARBA" id="ARBA00022691"/>
    </source>
</evidence>
<dbReference type="PANTHER" id="PTHR10629">
    <property type="entry name" value="CYTOSINE-SPECIFIC METHYLTRANSFERASE"/>
    <property type="match status" value="1"/>
</dbReference>
<dbReference type="PANTHER" id="PTHR10629:SF52">
    <property type="entry name" value="DNA (CYTOSINE-5)-METHYLTRANSFERASE 1"/>
    <property type="match status" value="1"/>
</dbReference>
<dbReference type="PRINTS" id="PR00105">
    <property type="entry name" value="C5METTRFRASE"/>
</dbReference>
<dbReference type="EC" id="2.1.1.37" evidence="8"/>
<dbReference type="InterPro" id="IPR018117">
    <property type="entry name" value="C5_DNA_meth_AS"/>
</dbReference>
<evidence type="ECO:0000256" key="4">
    <source>
        <dbReference type="ARBA" id="ARBA00022747"/>
    </source>
</evidence>
<dbReference type="EMBL" id="QAOT01000009">
    <property type="protein sequence ID" value="PTR18199.1"/>
    <property type="molecule type" value="Genomic_DNA"/>
</dbReference>
<comment type="caution">
    <text evidence="9">The sequence shown here is derived from an EMBL/GenBank/DDBJ whole genome shotgun (WGS) entry which is preliminary data.</text>
</comment>
<keyword evidence="1 6" id="KW-0489">Methyltransferase</keyword>
<evidence type="ECO:0000256" key="5">
    <source>
        <dbReference type="ARBA" id="ARBA00047422"/>
    </source>
</evidence>
<evidence type="ECO:0000256" key="1">
    <source>
        <dbReference type="ARBA" id="ARBA00022603"/>
    </source>
</evidence>
<accession>A0A2T5K737</accession>
<dbReference type="Proteomes" id="UP000244060">
    <property type="component" value="Unassembled WGS sequence"/>
</dbReference>
<reference evidence="9 10" key="1">
    <citation type="submission" date="2018-04" db="EMBL/GenBank/DDBJ databases">
        <title>Genomic Encyclopedia of Type Strains, Phase III (KMG-III): the genomes of soil and plant-associated and newly described type strains.</title>
        <authorList>
            <person name="Whitman W."/>
        </authorList>
    </citation>
    <scope>NUCLEOTIDE SEQUENCE [LARGE SCALE GENOMIC DNA]</scope>
    <source>
        <strain evidence="9 10">KA25</strain>
    </source>
</reference>
<proteinExistence type="inferred from homology"/>
<dbReference type="GO" id="GO:0003677">
    <property type="term" value="F:DNA binding"/>
    <property type="evidence" value="ECO:0007669"/>
    <property type="project" value="TreeGrafter"/>
</dbReference>
<dbReference type="GO" id="GO:0044027">
    <property type="term" value="P:negative regulation of gene expression via chromosomal CpG island methylation"/>
    <property type="evidence" value="ECO:0007669"/>
    <property type="project" value="TreeGrafter"/>
</dbReference>
<dbReference type="GO" id="GO:0032259">
    <property type="term" value="P:methylation"/>
    <property type="evidence" value="ECO:0007669"/>
    <property type="project" value="UniProtKB-KW"/>
</dbReference>
<dbReference type="InterPro" id="IPR029063">
    <property type="entry name" value="SAM-dependent_MTases_sf"/>
</dbReference>
<dbReference type="Pfam" id="PF00145">
    <property type="entry name" value="DNA_methylase"/>
    <property type="match status" value="2"/>
</dbReference>
<dbReference type="Gene3D" id="3.40.50.150">
    <property type="entry name" value="Vaccinia Virus protein VP39"/>
    <property type="match status" value="1"/>
</dbReference>
<comment type="catalytic activity">
    <reaction evidence="5 8">
        <text>a 2'-deoxycytidine in DNA + S-adenosyl-L-methionine = a 5-methyl-2'-deoxycytidine in DNA + S-adenosyl-L-homocysteine + H(+)</text>
        <dbReference type="Rhea" id="RHEA:13681"/>
        <dbReference type="Rhea" id="RHEA-COMP:11369"/>
        <dbReference type="Rhea" id="RHEA-COMP:11370"/>
        <dbReference type="ChEBI" id="CHEBI:15378"/>
        <dbReference type="ChEBI" id="CHEBI:57856"/>
        <dbReference type="ChEBI" id="CHEBI:59789"/>
        <dbReference type="ChEBI" id="CHEBI:85452"/>
        <dbReference type="ChEBI" id="CHEBI:85454"/>
        <dbReference type="EC" id="2.1.1.37"/>
    </reaction>
</comment>
<dbReference type="RefSeq" id="WP_181318496.1">
    <property type="nucleotide sequence ID" value="NZ_QAOT01000009.1"/>
</dbReference>
<protein>
    <recommendedName>
        <fullName evidence="8">Cytosine-specific methyltransferase</fullName>
        <ecNumber evidence="8">2.1.1.37</ecNumber>
    </recommendedName>
</protein>
<evidence type="ECO:0000256" key="7">
    <source>
        <dbReference type="RuleBase" id="RU000416"/>
    </source>
</evidence>
<name>A0A2T5K737_9RHOB</name>
<comment type="similarity">
    <text evidence="6 7">Belongs to the class I-like SAM-binding methyltransferase superfamily. C5-methyltransferase family.</text>
</comment>
<gene>
    <name evidence="9" type="ORF">C8J28_109159</name>
</gene>
<evidence type="ECO:0000313" key="10">
    <source>
        <dbReference type="Proteomes" id="UP000244060"/>
    </source>
</evidence>
<organism evidence="9 10">
    <name type="scientific">Cereibacter azotoformans</name>
    <dbReference type="NCBI Taxonomy" id="43057"/>
    <lineage>
        <taxon>Bacteria</taxon>
        <taxon>Pseudomonadati</taxon>
        <taxon>Pseudomonadota</taxon>
        <taxon>Alphaproteobacteria</taxon>
        <taxon>Rhodobacterales</taxon>
        <taxon>Paracoccaceae</taxon>
        <taxon>Cereibacter</taxon>
    </lineage>
</organism>
<dbReference type="PROSITE" id="PS00094">
    <property type="entry name" value="C5_MTASE_1"/>
    <property type="match status" value="1"/>
</dbReference>
<keyword evidence="2 6" id="KW-0808">Transferase</keyword>
<dbReference type="NCBIfam" id="TIGR00675">
    <property type="entry name" value="dcm"/>
    <property type="match status" value="1"/>
</dbReference>
<keyword evidence="10" id="KW-1185">Reference proteome</keyword>
<keyword evidence="3 6" id="KW-0949">S-adenosyl-L-methionine</keyword>